<name>A0A098GIL9_LEGMI</name>
<dbReference type="Proteomes" id="UP000182998">
    <property type="component" value="Unassembled WGS sequence"/>
</dbReference>
<dbReference type="GO" id="GO:0016757">
    <property type="term" value="F:glycosyltransferase activity"/>
    <property type="evidence" value="ECO:0007669"/>
    <property type="project" value="InterPro"/>
</dbReference>
<keyword evidence="8" id="KW-1185">Reference proteome</keyword>
<dbReference type="PATRIC" id="fig|451.8.peg.903"/>
<keyword evidence="2" id="KW-0175">Coiled coil</keyword>
<evidence type="ECO:0000259" key="3">
    <source>
        <dbReference type="Pfam" id="PF00534"/>
    </source>
</evidence>
<evidence type="ECO:0000256" key="2">
    <source>
        <dbReference type="SAM" id="Coils"/>
    </source>
</evidence>
<evidence type="ECO:0000256" key="1">
    <source>
        <dbReference type="ARBA" id="ARBA00022679"/>
    </source>
</evidence>
<proteinExistence type="predicted"/>
<reference evidence="7" key="1">
    <citation type="submission" date="2014-09" db="EMBL/GenBank/DDBJ databases">
        <authorList>
            <person name="Gomez-Valero L."/>
        </authorList>
    </citation>
    <scope>NUCLEOTIDE SEQUENCE [LARGE SCALE GENOMIC DNA]</scope>
    <source>
        <strain evidence="7">ATCC33218</strain>
    </source>
</reference>
<reference evidence="5" key="2">
    <citation type="submission" date="2014-09" db="EMBL/GenBank/DDBJ databases">
        <authorList>
            <person name="GOMEZ-VALERO Laura"/>
        </authorList>
    </citation>
    <scope>NUCLEOTIDE SEQUENCE</scope>
    <source>
        <strain evidence="5">ATCC33218</strain>
    </source>
</reference>
<reference evidence="6 8" key="3">
    <citation type="submission" date="2016-10" db="EMBL/GenBank/DDBJ databases">
        <authorList>
            <person name="Varghese N."/>
            <person name="Submissions S."/>
        </authorList>
    </citation>
    <scope>NUCLEOTIDE SEQUENCE [LARGE SCALE GENOMIC DNA]</scope>
    <source>
        <strain evidence="6 8">ATCC 33218</strain>
    </source>
</reference>
<evidence type="ECO:0000259" key="4">
    <source>
        <dbReference type="Pfam" id="PF13439"/>
    </source>
</evidence>
<dbReference type="RefSeq" id="WP_082050765.1">
    <property type="nucleotide sequence ID" value="NZ_CP020614.1"/>
</dbReference>
<evidence type="ECO:0000313" key="6">
    <source>
        <dbReference type="EMBL" id="SCY03436.1"/>
    </source>
</evidence>
<dbReference type="GO" id="GO:0032259">
    <property type="term" value="P:methylation"/>
    <property type="evidence" value="ECO:0007669"/>
    <property type="project" value="UniProtKB-KW"/>
</dbReference>
<dbReference type="Pfam" id="PF13439">
    <property type="entry name" value="Glyco_transf_4"/>
    <property type="match status" value="1"/>
</dbReference>
<dbReference type="PANTHER" id="PTHR46401">
    <property type="entry name" value="GLYCOSYLTRANSFERASE WBBK-RELATED"/>
    <property type="match status" value="1"/>
</dbReference>
<feature type="domain" description="Glycosyl transferase family 1" evidence="3">
    <location>
        <begin position="618"/>
        <end position="776"/>
    </location>
</feature>
<gene>
    <name evidence="5" type="ORF">LMI_3105</name>
    <name evidence="6" type="ORF">SAMN02982997_00666</name>
</gene>
<evidence type="ECO:0000313" key="7">
    <source>
        <dbReference type="Proteomes" id="UP000032414"/>
    </source>
</evidence>
<dbReference type="InterPro" id="IPR028098">
    <property type="entry name" value="Glyco_trans_4-like_N"/>
</dbReference>
<protein>
    <submittedName>
        <fullName evidence="6">Glycosyltransferase involved in cell wall bisynthesis</fullName>
    </submittedName>
    <submittedName>
        <fullName evidence="5">Putative Methyltransferase</fullName>
    </submittedName>
</protein>
<dbReference type="OrthoDB" id="5633170at2"/>
<dbReference type="GO" id="GO:0008168">
    <property type="term" value="F:methyltransferase activity"/>
    <property type="evidence" value="ECO:0007669"/>
    <property type="project" value="UniProtKB-KW"/>
</dbReference>
<dbReference type="Pfam" id="PF13489">
    <property type="entry name" value="Methyltransf_23"/>
    <property type="match status" value="1"/>
</dbReference>
<dbReference type="CDD" id="cd02440">
    <property type="entry name" value="AdoMet_MTases"/>
    <property type="match status" value="1"/>
</dbReference>
<dbReference type="PANTHER" id="PTHR46401:SF2">
    <property type="entry name" value="GLYCOSYLTRANSFERASE WBBK-RELATED"/>
    <property type="match status" value="1"/>
</dbReference>
<dbReference type="KEGG" id="tmc:LMI_3105"/>
<dbReference type="SUPFAM" id="SSF53756">
    <property type="entry name" value="UDP-Glycosyltransferase/glycogen phosphorylase"/>
    <property type="match status" value="1"/>
</dbReference>
<dbReference type="CDD" id="cd03809">
    <property type="entry name" value="GT4_MtfB-like"/>
    <property type="match status" value="1"/>
</dbReference>
<dbReference type="EMBL" id="FMVN01000003">
    <property type="protein sequence ID" value="SCY03436.1"/>
    <property type="molecule type" value="Genomic_DNA"/>
</dbReference>
<sequence length="933" mass="106056">MRKCWCDSTSFSFFNKDYAICNSCKTLVLQTPLADEALLVKNDETDFYGKQYWLNHQTQNLGYADIFTRSRSDLSERNLHWLKVLLKYKLPSAKILELGCSHGSFVALLRQTGYDASGVELSPWVVNYGRTTFDIPLSVGPLQDLNLTEKFDVIALMDVFEHLPDPKATISYCISKLKPNGILFIQTPQFREEMKYEELVESNGEFLPLLNKDEHIYMFTKDSATQFFKQLGMPHIQFEPAMFAHYDMFFAVSRNPFEINSNEQIESALLANPKSRLVLSLLDLRERELQLIKRLEESEFDRSARWEQIQSLTSIIQKLESDHAEYRDQIQIQQDEFLTQLQRSNEKNTIYEVNLHTLLSRRIFRLFAGLVKWPELINFKKTLRNQAVIVTPTTKTIAIDLTPILPGGENGGAKIFVLELIKQLADLAPNTQFILLTQAASHDELVRLESHNIKCKMVLNTPVRDSFLFRALLAVARRLPYKPRKLSFLGYRLSLFLKRRGTHSLLKELGADLLFCPFTAPTYYEVGIPTVCTIYDLQYKTYPEFFTAEDVAHRDHTFKEACRRASMLTAISEYSRQSAITHGNLKPEKIRTIYLQMAQRIMPEEAQDKMILAQLDITAKQYLLYPANFWKHKNHEMLLTAFGIACKNGLAPDVKLVCTGAGNARLSFLADAAQSMGLDERVIFPGYLTNEDLAVLMANASGIIFPSLYEGFGLPVIEAMAAGIPVACSNVTSLPEVVADAAILFNPRIPTQIAEAIISLQHDKDLCEQLIKAGIERAKLFEDSSRMAKEYWYLFQYALRQNEQQDQLTGTYEDGWVGSRMNIQVAPSTDKQILEMELFVPDWTPQSKIVVKALRDGKAQAAPLEVRRGKKAVLTLPLSAEGGCLEIKMKPTFIPAETGYSNSDQRELSLQVQRCRVIRNGGSVQLITEKKSA</sequence>
<dbReference type="Gene3D" id="3.40.50.2000">
    <property type="entry name" value="Glycogen Phosphorylase B"/>
    <property type="match status" value="2"/>
</dbReference>
<dbReference type="Pfam" id="PF00534">
    <property type="entry name" value="Glycos_transf_1"/>
    <property type="match status" value="1"/>
</dbReference>
<dbReference type="STRING" id="451.B6N58_14280"/>
<organism evidence="5 7">
    <name type="scientific">Legionella micdadei</name>
    <name type="common">Tatlockia micdadei</name>
    <dbReference type="NCBI Taxonomy" id="451"/>
    <lineage>
        <taxon>Bacteria</taxon>
        <taxon>Pseudomonadati</taxon>
        <taxon>Pseudomonadota</taxon>
        <taxon>Gammaproteobacteria</taxon>
        <taxon>Legionellales</taxon>
        <taxon>Legionellaceae</taxon>
        <taxon>Legionella</taxon>
    </lineage>
</organism>
<dbReference type="InterPro" id="IPR029063">
    <property type="entry name" value="SAM-dependent_MTases_sf"/>
</dbReference>
<evidence type="ECO:0000313" key="8">
    <source>
        <dbReference type="Proteomes" id="UP000182998"/>
    </source>
</evidence>
<dbReference type="EMBL" id="LN614830">
    <property type="protein sequence ID" value="CEG62329.1"/>
    <property type="molecule type" value="Genomic_DNA"/>
</dbReference>
<keyword evidence="1 5" id="KW-0808">Transferase</keyword>
<dbReference type="Proteomes" id="UP000032414">
    <property type="component" value="Chromosome I"/>
</dbReference>
<dbReference type="InterPro" id="IPR001296">
    <property type="entry name" value="Glyco_trans_1"/>
</dbReference>
<dbReference type="SUPFAM" id="SSF53335">
    <property type="entry name" value="S-adenosyl-L-methionine-dependent methyltransferases"/>
    <property type="match status" value="1"/>
</dbReference>
<dbReference type="AlphaFoldDB" id="A0A098GIL9"/>
<feature type="domain" description="Glycosyltransferase subfamily 4-like N-terminal" evidence="4">
    <location>
        <begin position="411"/>
        <end position="594"/>
    </location>
</feature>
<keyword evidence="5" id="KW-0489">Methyltransferase</keyword>
<evidence type="ECO:0000313" key="5">
    <source>
        <dbReference type="EMBL" id="CEG62329.1"/>
    </source>
</evidence>
<dbReference type="HOGENOM" id="CLU_313724_0_0_6"/>
<accession>A0A098GIL9</accession>
<feature type="coiled-coil region" evidence="2">
    <location>
        <begin position="309"/>
        <end position="336"/>
    </location>
</feature>
<dbReference type="Gene3D" id="3.40.50.150">
    <property type="entry name" value="Vaccinia Virus protein VP39"/>
    <property type="match status" value="1"/>
</dbReference>